<protein>
    <submittedName>
        <fullName evidence="7">Trypsin-like peptidase domain-containing protein</fullName>
    </submittedName>
</protein>
<evidence type="ECO:0000256" key="1">
    <source>
        <dbReference type="ARBA" id="ARBA00010541"/>
    </source>
</evidence>
<name>A0ABS2GVR7_9LACO</name>
<dbReference type="Gene3D" id="2.30.42.10">
    <property type="match status" value="1"/>
</dbReference>
<keyword evidence="4" id="KW-0720">Serine protease</keyword>
<dbReference type="SMART" id="SM00228">
    <property type="entry name" value="PDZ"/>
    <property type="match status" value="1"/>
</dbReference>
<dbReference type="Gene3D" id="2.40.10.10">
    <property type="entry name" value="Trypsin-like serine proteases"/>
    <property type="match status" value="2"/>
</dbReference>
<dbReference type="Proteomes" id="UP000785625">
    <property type="component" value="Unassembled WGS sequence"/>
</dbReference>
<organism evidence="7 8">
    <name type="scientific">Limosilactobacillus coleohominis</name>
    <dbReference type="NCBI Taxonomy" id="181675"/>
    <lineage>
        <taxon>Bacteria</taxon>
        <taxon>Bacillati</taxon>
        <taxon>Bacillota</taxon>
        <taxon>Bacilli</taxon>
        <taxon>Lactobacillales</taxon>
        <taxon>Lactobacillaceae</taxon>
        <taxon>Limosilactobacillus</taxon>
    </lineage>
</organism>
<dbReference type="SUPFAM" id="SSF50494">
    <property type="entry name" value="Trypsin-like serine proteases"/>
    <property type="match status" value="1"/>
</dbReference>
<keyword evidence="8" id="KW-1185">Reference proteome</keyword>
<evidence type="ECO:0000313" key="8">
    <source>
        <dbReference type="Proteomes" id="UP000785625"/>
    </source>
</evidence>
<dbReference type="InterPro" id="IPR009003">
    <property type="entry name" value="Peptidase_S1_PA"/>
</dbReference>
<dbReference type="InterPro" id="IPR001478">
    <property type="entry name" value="PDZ"/>
</dbReference>
<proteinExistence type="inferred from homology"/>
<dbReference type="PRINTS" id="PR00834">
    <property type="entry name" value="PROTEASES2C"/>
</dbReference>
<dbReference type="InterPro" id="IPR036034">
    <property type="entry name" value="PDZ_sf"/>
</dbReference>
<comment type="caution">
    <text evidence="7">The sequence shown here is derived from an EMBL/GenBank/DDBJ whole genome shotgun (WGS) entry which is preliminary data.</text>
</comment>
<dbReference type="PANTHER" id="PTHR43343:SF3">
    <property type="entry name" value="PROTEASE DO-LIKE 8, CHLOROPLASTIC"/>
    <property type="match status" value="1"/>
</dbReference>
<feature type="domain" description="PDZ" evidence="6">
    <location>
        <begin position="302"/>
        <end position="390"/>
    </location>
</feature>
<evidence type="ECO:0000256" key="2">
    <source>
        <dbReference type="ARBA" id="ARBA00022670"/>
    </source>
</evidence>
<dbReference type="Pfam" id="PF13180">
    <property type="entry name" value="PDZ_2"/>
    <property type="match status" value="1"/>
</dbReference>
<reference evidence="7 8" key="1">
    <citation type="journal article" date="2021" name="Sci. Rep.">
        <title>The distribution of antibiotic resistance genes in chicken gut microbiota commensals.</title>
        <authorList>
            <person name="Juricova H."/>
            <person name="Matiasovicova J."/>
            <person name="Kubasova T."/>
            <person name="Cejkova D."/>
            <person name="Rychlik I."/>
        </authorList>
    </citation>
    <scope>NUCLEOTIDE SEQUENCE [LARGE SCALE GENOMIC DNA]</scope>
    <source>
        <strain evidence="7 8">An574</strain>
    </source>
</reference>
<keyword evidence="2" id="KW-0645">Protease</keyword>
<evidence type="ECO:0000256" key="4">
    <source>
        <dbReference type="ARBA" id="ARBA00022825"/>
    </source>
</evidence>
<dbReference type="InterPro" id="IPR043504">
    <property type="entry name" value="Peptidase_S1_PA_chymotrypsin"/>
</dbReference>
<evidence type="ECO:0000259" key="6">
    <source>
        <dbReference type="SMART" id="SM00228"/>
    </source>
</evidence>
<dbReference type="PANTHER" id="PTHR43343">
    <property type="entry name" value="PEPTIDASE S12"/>
    <property type="match status" value="1"/>
</dbReference>
<dbReference type="EMBL" id="JACJKU010000015">
    <property type="protein sequence ID" value="MBM6940382.1"/>
    <property type="molecule type" value="Genomic_DNA"/>
</dbReference>
<feature type="compositionally biased region" description="Acidic residues" evidence="5">
    <location>
        <begin position="427"/>
        <end position="438"/>
    </location>
</feature>
<comment type="similarity">
    <text evidence="1">Belongs to the peptidase S1C family.</text>
</comment>
<dbReference type="SUPFAM" id="SSF50156">
    <property type="entry name" value="PDZ domain-like"/>
    <property type="match status" value="1"/>
</dbReference>
<accession>A0ABS2GVR7</accession>
<keyword evidence="3" id="KW-0378">Hydrolase</keyword>
<dbReference type="RefSeq" id="WP_204784757.1">
    <property type="nucleotide sequence ID" value="NZ_CALVGD010000068.1"/>
</dbReference>
<dbReference type="InterPro" id="IPR051201">
    <property type="entry name" value="Chloro_Bact_Ser_Proteases"/>
</dbReference>
<gene>
    <name evidence="7" type="ORF">H5975_02565</name>
</gene>
<dbReference type="CDD" id="cd06781">
    <property type="entry name" value="cpPDZ_BsHtra-like"/>
    <property type="match status" value="1"/>
</dbReference>
<evidence type="ECO:0000256" key="3">
    <source>
        <dbReference type="ARBA" id="ARBA00022801"/>
    </source>
</evidence>
<feature type="region of interest" description="Disordered" evidence="5">
    <location>
        <begin position="398"/>
        <end position="438"/>
    </location>
</feature>
<feature type="compositionally biased region" description="Low complexity" evidence="5">
    <location>
        <begin position="402"/>
        <end position="426"/>
    </location>
</feature>
<dbReference type="Pfam" id="PF13365">
    <property type="entry name" value="Trypsin_2"/>
    <property type="match status" value="1"/>
</dbReference>
<sequence length="438" mass="44974">MMQEKNNKFWLKVATVGLIAGLIGGGIVLGAGNLISGIRDRIALRAPAGSNKAGGTSVSSNKANLNNESTKAYKSVKDSVVSVINQQKSQTGNNIYSIFGGGNYGNSNSGKLQTASEGSGVIYKKNGGSAYIVTNNHVVSGSNALKVILSNGKEVSASIVGTDSTTDLAVLKISSTNVSSVASFGNSNDIAAGQDVLAIGSPMGSEYANTVTKGIISAKKRTITAKSGAAATSVIQTDAAINSGNSGGPLINMAGQVIGINSMKLASDTNGSNVEGMGFSIPSNEVVRVINQLVKNGKITRPSLGIGSIDLSSVSKDQQSSILKLPSSVSKGVVVMTVTDGGAAKNAGLKKYDVITKIGNKSVSDVSSLRTALYKYKVGESANVTYYRNGKAHTVKMKLTESSSSNSSSNDSDSDQQSNQGQSQQSPDDDQDDTNDGF</sequence>
<dbReference type="InterPro" id="IPR001940">
    <property type="entry name" value="Peptidase_S1C"/>
</dbReference>
<evidence type="ECO:0000256" key="5">
    <source>
        <dbReference type="SAM" id="MobiDB-lite"/>
    </source>
</evidence>
<evidence type="ECO:0000313" key="7">
    <source>
        <dbReference type="EMBL" id="MBM6940382.1"/>
    </source>
</evidence>